<organism evidence="1 2">
    <name type="scientific">Streptomyces lannensis</name>
    <dbReference type="NCBI Taxonomy" id="766498"/>
    <lineage>
        <taxon>Bacteria</taxon>
        <taxon>Bacillati</taxon>
        <taxon>Actinomycetota</taxon>
        <taxon>Actinomycetes</taxon>
        <taxon>Kitasatosporales</taxon>
        <taxon>Streptomycetaceae</taxon>
        <taxon>Streptomyces</taxon>
    </lineage>
</organism>
<sequence>MYLQRYHDVAISTSGVWRILKKVGLNRLPASQRYEHRSIRWKPYE</sequence>
<protein>
    <recommendedName>
        <fullName evidence="3">Winged helix-turn helix domain-containing protein</fullName>
    </recommendedName>
</protein>
<dbReference type="EMBL" id="BAAAZA010000051">
    <property type="protein sequence ID" value="GAA3902858.1"/>
    <property type="molecule type" value="Genomic_DNA"/>
</dbReference>
<dbReference type="Proteomes" id="UP001501563">
    <property type="component" value="Unassembled WGS sequence"/>
</dbReference>
<evidence type="ECO:0008006" key="3">
    <source>
        <dbReference type="Google" id="ProtNLM"/>
    </source>
</evidence>
<comment type="caution">
    <text evidence="1">The sequence shown here is derived from an EMBL/GenBank/DDBJ whole genome shotgun (WGS) entry which is preliminary data.</text>
</comment>
<reference evidence="2" key="1">
    <citation type="journal article" date="2019" name="Int. J. Syst. Evol. Microbiol.">
        <title>The Global Catalogue of Microorganisms (GCM) 10K type strain sequencing project: providing services to taxonomists for standard genome sequencing and annotation.</title>
        <authorList>
            <consortium name="The Broad Institute Genomics Platform"/>
            <consortium name="The Broad Institute Genome Sequencing Center for Infectious Disease"/>
            <person name="Wu L."/>
            <person name="Ma J."/>
        </authorList>
    </citation>
    <scope>NUCLEOTIDE SEQUENCE [LARGE SCALE GENOMIC DNA]</scope>
    <source>
        <strain evidence="2">JCM 16578</strain>
    </source>
</reference>
<dbReference type="RefSeq" id="WP_159045125.1">
    <property type="nucleotide sequence ID" value="NZ_BAAAZA010000051.1"/>
</dbReference>
<evidence type="ECO:0000313" key="1">
    <source>
        <dbReference type="EMBL" id="GAA3902858.1"/>
    </source>
</evidence>
<accession>A0ABP7LLR2</accession>
<gene>
    <name evidence="1" type="ORF">GCM10022207_85000</name>
</gene>
<keyword evidence="2" id="KW-1185">Reference proteome</keyword>
<proteinExistence type="predicted"/>
<name>A0ABP7LLR2_9ACTN</name>
<evidence type="ECO:0000313" key="2">
    <source>
        <dbReference type="Proteomes" id="UP001501563"/>
    </source>
</evidence>